<dbReference type="InterPro" id="IPR001647">
    <property type="entry name" value="HTH_TetR"/>
</dbReference>
<dbReference type="InterPro" id="IPR050109">
    <property type="entry name" value="HTH-type_TetR-like_transc_reg"/>
</dbReference>
<dbReference type="EMBL" id="VSSQ01012227">
    <property type="protein sequence ID" value="MPM48732.1"/>
    <property type="molecule type" value="Genomic_DNA"/>
</dbReference>
<name>A0A645A6K8_9ZZZZ</name>
<evidence type="ECO:0000313" key="6">
    <source>
        <dbReference type="EMBL" id="MPM48732.1"/>
    </source>
</evidence>
<accession>A0A645A6K8</accession>
<dbReference type="PROSITE" id="PS50977">
    <property type="entry name" value="HTH_TETR_2"/>
    <property type="match status" value="1"/>
</dbReference>
<keyword evidence="2" id="KW-0805">Transcription regulation</keyword>
<dbReference type="InterPro" id="IPR036271">
    <property type="entry name" value="Tet_transcr_reg_TetR-rel_C_sf"/>
</dbReference>
<dbReference type="PANTHER" id="PTHR30055">
    <property type="entry name" value="HTH-TYPE TRANSCRIPTIONAL REGULATOR RUTR"/>
    <property type="match status" value="1"/>
</dbReference>
<evidence type="ECO:0000256" key="2">
    <source>
        <dbReference type="ARBA" id="ARBA00023015"/>
    </source>
</evidence>
<evidence type="ECO:0000259" key="5">
    <source>
        <dbReference type="PROSITE" id="PS50977"/>
    </source>
</evidence>
<evidence type="ECO:0000256" key="3">
    <source>
        <dbReference type="ARBA" id="ARBA00023125"/>
    </source>
</evidence>
<dbReference type="Gene3D" id="1.10.10.60">
    <property type="entry name" value="Homeodomain-like"/>
    <property type="match status" value="1"/>
</dbReference>
<keyword evidence="4" id="KW-0804">Transcription</keyword>
<proteinExistence type="predicted"/>
<dbReference type="Gene3D" id="1.10.357.10">
    <property type="entry name" value="Tetracycline Repressor, domain 2"/>
    <property type="match status" value="1"/>
</dbReference>
<reference evidence="6" key="1">
    <citation type="submission" date="2019-08" db="EMBL/GenBank/DDBJ databases">
        <authorList>
            <person name="Kucharzyk K."/>
            <person name="Murdoch R.W."/>
            <person name="Higgins S."/>
            <person name="Loffler F."/>
        </authorList>
    </citation>
    <scope>NUCLEOTIDE SEQUENCE</scope>
</reference>
<comment type="caution">
    <text evidence="6">The sequence shown here is derived from an EMBL/GenBank/DDBJ whole genome shotgun (WGS) entry which is preliminary data.</text>
</comment>
<protein>
    <recommendedName>
        <fullName evidence="5">HTH tetR-type domain-containing protein</fullName>
    </recommendedName>
</protein>
<organism evidence="6">
    <name type="scientific">bioreactor metagenome</name>
    <dbReference type="NCBI Taxonomy" id="1076179"/>
    <lineage>
        <taxon>unclassified sequences</taxon>
        <taxon>metagenomes</taxon>
        <taxon>ecological metagenomes</taxon>
    </lineage>
</organism>
<gene>
    <name evidence="6" type="ORF">SDC9_95459</name>
</gene>
<sequence length="182" mass="20842">MITNEDLFREAMTLYYEQGGKFTMDVLATRLGISKKTLYERVRSKEDLAVQLVEFYFAGVAELQNAIHADASLPALEKLRRLLCATPETPMRKYHLQELKVSFPAAYRLLDERLRLGWERTLSVLAQAKAEGSIRDIDPALFSRIYAASVEELLMENDITSDLTFRQKQAQLVDILLFGIHN</sequence>
<evidence type="ECO:0000256" key="1">
    <source>
        <dbReference type="ARBA" id="ARBA00022491"/>
    </source>
</evidence>
<dbReference type="SUPFAM" id="SSF46689">
    <property type="entry name" value="Homeodomain-like"/>
    <property type="match status" value="1"/>
</dbReference>
<dbReference type="GO" id="GO:0000976">
    <property type="term" value="F:transcription cis-regulatory region binding"/>
    <property type="evidence" value="ECO:0007669"/>
    <property type="project" value="TreeGrafter"/>
</dbReference>
<dbReference type="PANTHER" id="PTHR30055:SF175">
    <property type="entry name" value="HTH-TYPE TRANSCRIPTIONAL REPRESSOR KSTR2"/>
    <property type="match status" value="1"/>
</dbReference>
<dbReference type="GO" id="GO:0003700">
    <property type="term" value="F:DNA-binding transcription factor activity"/>
    <property type="evidence" value="ECO:0007669"/>
    <property type="project" value="TreeGrafter"/>
</dbReference>
<keyword evidence="1" id="KW-0678">Repressor</keyword>
<evidence type="ECO:0000256" key="4">
    <source>
        <dbReference type="ARBA" id="ARBA00023163"/>
    </source>
</evidence>
<keyword evidence="3" id="KW-0238">DNA-binding</keyword>
<feature type="domain" description="HTH tetR-type" evidence="5">
    <location>
        <begin position="1"/>
        <end position="60"/>
    </location>
</feature>
<dbReference type="InterPro" id="IPR009057">
    <property type="entry name" value="Homeodomain-like_sf"/>
</dbReference>
<dbReference type="AlphaFoldDB" id="A0A645A6K8"/>
<dbReference type="SUPFAM" id="SSF48498">
    <property type="entry name" value="Tetracyclin repressor-like, C-terminal domain"/>
    <property type="match status" value="1"/>
</dbReference>